<keyword evidence="6" id="KW-0436">Ligase</keyword>
<organism evidence="22 23">
    <name type="scientific">Megalodesulfovibrio gigas (strain ATCC 19364 / DSM 1382 / NCIMB 9332 / VKM B-1759)</name>
    <name type="common">Desulfovibrio gigas</name>
    <dbReference type="NCBI Taxonomy" id="1121448"/>
    <lineage>
        <taxon>Bacteria</taxon>
        <taxon>Pseudomonadati</taxon>
        <taxon>Thermodesulfobacteriota</taxon>
        <taxon>Desulfovibrionia</taxon>
        <taxon>Desulfovibrionales</taxon>
        <taxon>Desulfovibrionaceae</taxon>
        <taxon>Megalodesulfovibrio</taxon>
    </lineage>
</organism>
<dbReference type="FunFam" id="3.40.50.1100:FF:000006">
    <property type="entry name" value="Cysteine synthase"/>
    <property type="match status" value="1"/>
</dbReference>
<keyword evidence="9" id="KW-0479">Metal-binding</keyword>
<evidence type="ECO:0000256" key="15">
    <source>
        <dbReference type="ARBA" id="ARBA00023192"/>
    </source>
</evidence>
<dbReference type="GO" id="GO:0046872">
    <property type="term" value="F:metal ion binding"/>
    <property type="evidence" value="ECO:0007669"/>
    <property type="project" value="UniProtKB-KW"/>
</dbReference>
<keyword evidence="12" id="KW-0067">ATP-binding</keyword>
<dbReference type="InterPro" id="IPR001926">
    <property type="entry name" value="TrpB-like_PALP"/>
</dbReference>
<dbReference type="KEGG" id="dgg:DGI_2681"/>
<keyword evidence="8" id="KW-0808">Transferase</keyword>
<evidence type="ECO:0000256" key="10">
    <source>
        <dbReference type="ARBA" id="ARBA00022741"/>
    </source>
</evidence>
<keyword evidence="11" id="KW-0862">Zinc</keyword>
<dbReference type="PATRIC" id="fig|1121448.10.peg.2637"/>
<keyword evidence="10" id="KW-0547">Nucleotide-binding</keyword>
<dbReference type="InterPro" id="IPR001216">
    <property type="entry name" value="P-phosphate_BS"/>
</dbReference>
<dbReference type="GO" id="GO:0006535">
    <property type="term" value="P:cysteine biosynthetic process from serine"/>
    <property type="evidence" value="ECO:0007669"/>
    <property type="project" value="InterPro"/>
</dbReference>
<dbReference type="RefSeq" id="WP_021761430.1">
    <property type="nucleotide sequence ID" value="NC_022444.1"/>
</dbReference>
<keyword evidence="13 17" id="KW-0663">Pyridoxal phosphate</keyword>
<name>T2GEQ0_MEGG1</name>
<evidence type="ECO:0000256" key="2">
    <source>
        <dbReference type="ARBA" id="ARBA00001947"/>
    </source>
</evidence>
<comment type="cofactor">
    <cofactor evidence="2">
        <name>Zn(2+)</name>
        <dbReference type="ChEBI" id="CHEBI:29105"/>
    </cofactor>
</comment>
<comment type="cofactor">
    <cofactor evidence="1 17">
        <name>pyridoxal 5'-phosphate</name>
        <dbReference type="ChEBI" id="CHEBI:597326"/>
    </cofactor>
</comment>
<evidence type="ECO:0000256" key="3">
    <source>
        <dbReference type="ARBA" id="ARBA00004962"/>
    </source>
</evidence>
<evidence type="ECO:0000256" key="1">
    <source>
        <dbReference type="ARBA" id="ARBA00001933"/>
    </source>
</evidence>
<dbReference type="SUPFAM" id="SSF47323">
    <property type="entry name" value="Anticodon-binding domain of a subclass of class I aminoacyl-tRNA synthetases"/>
    <property type="match status" value="1"/>
</dbReference>
<comment type="catalytic activity">
    <reaction evidence="16">
        <text>O-acetyl-L-serine + hydrogen sulfide = L-cysteine + acetate</text>
        <dbReference type="Rhea" id="RHEA:14829"/>
        <dbReference type="ChEBI" id="CHEBI:29919"/>
        <dbReference type="ChEBI" id="CHEBI:30089"/>
        <dbReference type="ChEBI" id="CHEBI:35235"/>
        <dbReference type="ChEBI" id="CHEBI:58340"/>
        <dbReference type="EC" id="2.5.1.47"/>
    </reaction>
</comment>
<evidence type="ECO:0000256" key="13">
    <source>
        <dbReference type="ARBA" id="ARBA00022898"/>
    </source>
</evidence>
<proteinExistence type="inferred from homology"/>
<evidence type="ECO:0000256" key="7">
    <source>
        <dbReference type="ARBA" id="ARBA00022605"/>
    </source>
</evidence>
<reference evidence="23" key="2">
    <citation type="submission" date="2013-07" db="EMBL/GenBank/DDBJ databases">
        <authorList>
            <person name="Morais-Silva F.O."/>
            <person name="Rezende A.M."/>
            <person name="Pimentel C."/>
            <person name="Resende D.M."/>
            <person name="Santos C.I."/>
            <person name="Clemente C."/>
            <person name="de Oliveira L.M."/>
            <person name="da Silva S.M."/>
            <person name="Costa D.A."/>
            <person name="Varela-Raposo A."/>
            <person name="Horacio E.C.A."/>
            <person name="Matos M."/>
            <person name="Flores O."/>
            <person name="Ruiz J.C."/>
            <person name="Rodrigues-Pousada C."/>
        </authorList>
    </citation>
    <scope>NUCLEOTIDE SEQUENCE [LARGE SCALE GENOMIC DNA]</scope>
    <source>
        <strain evidence="23">ATCC 19364 / DSM 1382 / NCIMB 9332 / VKM B-1759</strain>
    </source>
</reference>
<dbReference type="Proteomes" id="UP000016587">
    <property type="component" value="Chromosome"/>
</dbReference>
<dbReference type="Pfam" id="PF23493">
    <property type="entry name" value="CysS_C"/>
    <property type="match status" value="1"/>
</dbReference>
<dbReference type="OrthoDB" id="9815130at2"/>
<evidence type="ECO:0000256" key="14">
    <source>
        <dbReference type="ARBA" id="ARBA00023146"/>
    </source>
</evidence>
<evidence type="ECO:0000256" key="8">
    <source>
        <dbReference type="ARBA" id="ARBA00022679"/>
    </source>
</evidence>
<dbReference type="PROSITE" id="PS00901">
    <property type="entry name" value="CYS_SYNTHASE"/>
    <property type="match status" value="1"/>
</dbReference>
<evidence type="ECO:0000313" key="22">
    <source>
        <dbReference type="EMBL" id="AGW14412.1"/>
    </source>
</evidence>
<dbReference type="Gene3D" id="1.20.120.1910">
    <property type="entry name" value="Cysteine-tRNA ligase, C-terminal anti-codon recognition domain"/>
    <property type="match status" value="1"/>
</dbReference>
<keyword evidence="23" id="KW-1185">Reference proteome</keyword>
<dbReference type="GO" id="GO:0004812">
    <property type="term" value="F:aminoacyl-tRNA ligase activity"/>
    <property type="evidence" value="ECO:0007669"/>
    <property type="project" value="UniProtKB-KW"/>
</dbReference>
<evidence type="ECO:0000256" key="5">
    <source>
        <dbReference type="ARBA" id="ARBA00012681"/>
    </source>
</evidence>
<dbReference type="Gene3D" id="3.40.50.1100">
    <property type="match status" value="2"/>
</dbReference>
<feature type="modified residue" description="N6-(pyridoxal phosphate)lysine" evidence="18">
    <location>
        <position position="43"/>
    </location>
</feature>
<dbReference type="eggNOG" id="COG0215">
    <property type="taxonomic scope" value="Bacteria"/>
</dbReference>
<feature type="domain" description="Tryptophan synthase beta chain-like PALP" evidence="19">
    <location>
        <begin position="7"/>
        <end position="285"/>
    </location>
</feature>
<gene>
    <name evidence="22" type="ORF">DGI_2681</name>
</gene>
<dbReference type="GO" id="GO:0004124">
    <property type="term" value="F:cysteine synthase activity"/>
    <property type="evidence" value="ECO:0007669"/>
    <property type="project" value="UniProtKB-EC"/>
</dbReference>
<dbReference type="GO" id="GO:0006418">
    <property type="term" value="P:tRNA aminoacylation for protein translation"/>
    <property type="evidence" value="ECO:0007669"/>
    <property type="project" value="InterPro"/>
</dbReference>
<evidence type="ECO:0000259" key="21">
    <source>
        <dbReference type="Pfam" id="PF23493"/>
    </source>
</evidence>
<evidence type="ECO:0000256" key="17">
    <source>
        <dbReference type="PIRSR" id="PIRSR605856-50"/>
    </source>
</evidence>
<feature type="binding site" evidence="17">
    <location>
        <position position="73"/>
    </location>
    <ligand>
        <name>pyridoxal 5'-phosphate</name>
        <dbReference type="ChEBI" id="CHEBI:597326"/>
    </ligand>
</feature>
<evidence type="ECO:0000256" key="11">
    <source>
        <dbReference type="ARBA" id="ARBA00022833"/>
    </source>
</evidence>
<dbReference type="GO" id="GO:0005524">
    <property type="term" value="F:ATP binding"/>
    <property type="evidence" value="ECO:0007669"/>
    <property type="project" value="UniProtKB-KW"/>
</dbReference>
<keyword evidence="14" id="KW-0030">Aminoacyl-tRNA synthetase</keyword>
<evidence type="ECO:0000256" key="4">
    <source>
        <dbReference type="ARBA" id="ARBA00007103"/>
    </source>
</evidence>
<protein>
    <recommendedName>
        <fullName evidence="5">cysteine synthase</fullName>
        <ecNumber evidence="5">2.5.1.47</ecNumber>
    </recommendedName>
</protein>
<evidence type="ECO:0000256" key="6">
    <source>
        <dbReference type="ARBA" id="ARBA00022598"/>
    </source>
</evidence>
<sequence>MHHENVLTAVGQTPLVRINRVFSKPGVTILAKLEARNPGGSIKDRVALAMVEAAERQGLLGPDKIIIEATSGNTGVGLAMVCAVKGYKLRLLMPETASAERKMIMQAYGAEIQLTPGHLSTDGAIEETYRLAREHPETYVLMDQFNNPASVAAHYDGTGREIWEQTEGKVTHVVATLGTSGTVMGIAKRMRACNPAIQVIALEPRPGHALQGLKNMQASYPPGIYDKKVPDRIVRVEDDESFEMCRRLAREEGLLVGMSSGAAMVGAIKVAQELEEGLVVVLFPDSGERYLSTPLFARRPQAGLHLHDRRTGQPVYLESAPRPLGLYTMAPPLDAIHIMDDPEPWRRMVHLDVLARQLRARGVDAQAVAGVADLDDRALAAARAEGVSREALSEARLKHFAWQAEALGCRALGFFPASKAVPRLLEIAEKLLSKGAAYEKLRSVYFDVLRFPEYGQLSHTDLEKLSLGKTVDLADYVKENPKDFTLLKRVSLQDLKHGDLIPTSWGNVRPSWFLQLAAVALEALPRLSVFLAGQAHSFPHLENFRAIWRLGAGVEPLAWVTLQSPAGTLDPALLPAIPPRALRLWLLSAAPSKSLQLSAHNLEMWTANWNRIQQAAAVLVELAAQPAQSAQPAPAVKTLCDELTRSFQHTMDEACSLHRHWPTLLRGCRRILSQASTLTPGDAAALWQTLCAHDDILGLLDHSRLPLPASAWPAEVAALVAEREAARRAKDYPAADRLREALQAAGCRVEDTPHGPRIYKE</sequence>
<feature type="binding site" evidence="17">
    <location>
        <begin position="178"/>
        <end position="182"/>
    </location>
    <ligand>
        <name>pyridoxal 5'-phosphate</name>
        <dbReference type="ChEBI" id="CHEBI:597326"/>
    </ligand>
</feature>
<evidence type="ECO:0000256" key="12">
    <source>
        <dbReference type="ARBA" id="ARBA00022840"/>
    </source>
</evidence>
<dbReference type="SUPFAM" id="SSF53686">
    <property type="entry name" value="Tryptophan synthase beta subunit-like PLP-dependent enzymes"/>
    <property type="match status" value="1"/>
</dbReference>
<dbReference type="SUPFAM" id="SSF52374">
    <property type="entry name" value="Nucleotidylyl transferase"/>
    <property type="match status" value="1"/>
</dbReference>
<keyword evidence="7" id="KW-0028">Amino-acid biosynthesis</keyword>
<dbReference type="Pfam" id="PF01406">
    <property type="entry name" value="tRNA-synt_1e"/>
    <property type="match status" value="1"/>
</dbReference>
<dbReference type="InterPro" id="IPR050214">
    <property type="entry name" value="Cys_Synth/Cystath_Beta-Synth"/>
</dbReference>
<keyword evidence="15" id="KW-0198">Cysteine biosynthesis</keyword>
<evidence type="ECO:0000256" key="16">
    <source>
        <dbReference type="ARBA" id="ARBA00047931"/>
    </source>
</evidence>
<dbReference type="NCBIfam" id="TIGR01136">
    <property type="entry name" value="cysKM"/>
    <property type="match status" value="1"/>
</dbReference>
<feature type="domain" description="Cysteinyl-tRNA ligase anticodon binding" evidence="21">
    <location>
        <begin position="713"/>
        <end position="753"/>
    </location>
</feature>
<evidence type="ECO:0000256" key="9">
    <source>
        <dbReference type="ARBA" id="ARBA00022723"/>
    </source>
</evidence>
<dbReference type="EC" id="2.5.1.47" evidence="5"/>
<dbReference type="InterPro" id="IPR005856">
    <property type="entry name" value="Cys_synth"/>
</dbReference>
<dbReference type="HOGENOM" id="CLU_013528_4_1_7"/>
<comment type="similarity">
    <text evidence="4">Belongs to the cysteine synthase/cystathionine beta-synthase family.</text>
</comment>
<dbReference type="UniPathway" id="UPA00136">
    <property type="reaction ID" value="UER00200"/>
</dbReference>
<dbReference type="InterPro" id="IPR032678">
    <property type="entry name" value="tRNA-synt_1_cat_dom"/>
</dbReference>
<dbReference type="InterPro" id="IPR056411">
    <property type="entry name" value="CysS_C"/>
</dbReference>
<accession>T2GEQ0</accession>
<dbReference type="Gene3D" id="3.40.50.620">
    <property type="entry name" value="HUPs"/>
    <property type="match status" value="1"/>
</dbReference>
<feature type="domain" description="tRNA synthetases class I catalytic" evidence="20">
    <location>
        <begin position="346"/>
        <end position="547"/>
    </location>
</feature>
<dbReference type="InterPro" id="IPR009080">
    <property type="entry name" value="tRNAsynth_Ia_anticodon-bd"/>
</dbReference>
<dbReference type="InterPro" id="IPR014729">
    <property type="entry name" value="Rossmann-like_a/b/a_fold"/>
</dbReference>
<dbReference type="InterPro" id="IPR036052">
    <property type="entry name" value="TrpB-like_PALP_sf"/>
</dbReference>
<dbReference type="Pfam" id="PF00291">
    <property type="entry name" value="PALP"/>
    <property type="match status" value="1"/>
</dbReference>
<evidence type="ECO:0000259" key="20">
    <source>
        <dbReference type="Pfam" id="PF01406"/>
    </source>
</evidence>
<evidence type="ECO:0000259" key="19">
    <source>
        <dbReference type="Pfam" id="PF00291"/>
    </source>
</evidence>
<feature type="binding site" evidence="17">
    <location>
        <position position="259"/>
    </location>
    <ligand>
        <name>pyridoxal 5'-phosphate</name>
        <dbReference type="ChEBI" id="CHEBI:597326"/>
    </ligand>
</feature>
<reference evidence="22 23" key="1">
    <citation type="journal article" date="2013" name="J. Bacteriol.">
        <title>Roles of HynAB and Ech, the only two hydrogenases found in the model sulfate reducer Desulfovibrio gigas.</title>
        <authorList>
            <person name="Morais-Silva F.O."/>
            <person name="Santos C.I."/>
            <person name="Rodrigues R."/>
            <person name="Pereira I.A."/>
            <person name="Rodrigues-Pousada C."/>
        </authorList>
    </citation>
    <scope>NUCLEOTIDE SEQUENCE [LARGE SCALE GENOMIC DNA]</scope>
    <source>
        <strain evidence="23">ATCC 19364 / DSM 1382 / NCIMB 9332 / VKM B-1759</strain>
    </source>
</reference>
<dbReference type="PANTHER" id="PTHR10314">
    <property type="entry name" value="CYSTATHIONINE BETA-SYNTHASE"/>
    <property type="match status" value="1"/>
</dbReference>
<evidence type="ECO:0000313" key="23">
    <source>
        <dbReference type="Proteomes" id="UP000016587"/>
    </source>
</evidence>
<comment type="pathway">
    <text evidence="3">Amino-acid biosynthesis; L-cysteine biosynthesis; L-cysteine from L-serine: step 2/2.</text>
</comment>
<dbReference type="STRING" id="1121448.DGI_2681"/>
<dbReference type="AlphaFoldDB" id="T2GEQ0"/>
<dbReference type="eggNOG" id="COG0031">
    <property type="taxonomic scope" value="Bacteria"/>
</dbReference>
<dbReference type="EMBL" id="CP006585">
    <property type="protein sequence ID" value="AGW14412.1"/>
    <property type="molecule type" value="Genomic_DNA"/>
</dbReference>
<dbReference type="CDD" id="cd01561">
    <property type="entry name" value="CBS_like"/>
    <property type="match status" value="1"/>
</dbReference>
<evidence type="ECO:0000256" key="18">
    <source>
        <dbReference type="PIRSR" id="PIRSR605856-51"/>
    </source>
</evidence>